<dbReference type="SUPFAM" id="SSF50475">
    <property type="entry name" value="FMN-binding split barrel"/>
    <property type="match status" value="1"/>
</dbReference>
<name>A0ABP8EYD8_9MICO</name>
<keyword evidence="1" id="KW-0560">Oxidoreductase</keyword>
<feature type="domain" description="Flavin reductase like" evidence="2">
    <location>
        <begin position="25"/>
        <end position="168"/>
    </location>
</feature>
<dbReference type="Pfam" id="PF01613">
    <property type="entry name" value="Flavin_Reduct"/>
    <property type="match status" value="1"/>
</dbReference>
<evidence type="ECO:0000313" key="4">
    <source>
        <dbReference type="Proteomes" id="UP001499841"/>
    </source>
</evidence>
<comment type="caution">
    <text evidence="3">The sequence shown here is derived from an EMBL/GenBank/DDBJ whole genome shotgun (WGS) entry which is preliminary data.</text>
</comment>
<dbReference type="PANTHER" id="PTHR30466">
    <property type="entry name" value="FLAVIN REDUCTASE"/>
    <property type="match status" value="1"/>
</dbReference>
<dbReference type="SMART" id="SM00903">
    <property type="entry name" value="Flavin_Reduct"/>
    <property type="match status" value="1"/>
</dbReference>
<organism evidence="3 4">
    <name type="scientific">Georgenia daeguensis</name>
    <dbReference type="NCBI Taxonomy" id="908355"/>
    <lineage>
        <taxon>Bacteria</taxon>
        <taxon>Bacillati</taxon>
        <taxon>Actinomycetota</taxon>
        <taxon>Actinomycetes</taxon>
        <taxon>Micrococcales</taxon>
        <taxon>Bogoriellaceae</taxon>
        <taxon>Georgenia</taxon>
    </lineage>
</organism>
<protein>
    <submittedName>
        <fullName evidence="3">Flavin reductase family protein</fullName>
    </submittedName>
</protein>
<dbReference type="InterPro" id="IPR012349">
    <property type="entry name" value="Split_barrel_FMN-bd"/>
</dbReference>
<gene>
    <name evidence="3" type="ORF">GCM10022262_30620</name>
</gene>
<dbReference type="Gene3D" id="2.30.110.10">
    <property type="entry name" value="Electron Transport, Fmn-binding Protein, Chain A"/>
    <property type="match status" value="1"/>
</dbReference>
<proteinExistence type="predicted"/>
<dbReference type="Proteomes" id="UP001499841">
    <property type="component" value="Unassembled WGS sequence"/>
</dbReference>
<dbReference type="RefSeq" id="WP_345042980.1">
    <property type="nucleotide sequence ID" value="NZ_BAABBA010000016.1"/>
</dbReference>
<dbReference type="PANTHER" id="PTHR30466:SF1">
    <property type="entry name" value="FMN REDUCTASE (NADH) RUTF"/>
    <property type="match status" value="1"/>
</dbReference>
<accession>A0ABP8EYD8</accession>
<evidence type="ECO:0000313" key="3">
    <source>
        <dbReference type="EMBL" id="GAA4288702.1"/>
    </source>
</evidence>
<dbReference type="InterPro" id="IPR002563">
    <property type="entry name" value="Flavin_Rdtase-like_dom"/>
</dbReference>
<evidence type="ECO:0000256" key="1">
    <source>
        <dbReference type="ARBA" id="ARBA00023002"/>
    </source>
</evidence>
<dbReference type="EMBL" id="BAABBA010000016">
    <property type="protein sequence ID" value="GAA4288702.1"/>
    <property type="molecule type" value="Genomic_DNA"/>
</dbReference>
<dbReference type="InterPro" id="IPR050268">
    <property type="entry name" value="NADH-dep_flavin_reductase"/>
</dbReference>
<keyword evidence="4" id="KW-1185">Reference proteome</keyword>
<reference evidence="4" key="1">
    <citation type="journal article" date="2019" name="Int. J. Syst. Evol. Microbiol.">
        <title>The Global Catalogue of Microorganisms (GCM) 10K type strain sequencing project: providing services to taxonomists for standard genome sequencing and annotation.</title>
        <authorList>
            <consortium name="The Broad Institute Genomics Platform"/>
            <consortium name="The Broad Institute Genome Sequencing Center for Infectious Disease"/>
            <person name="Wu L."/>
            <person name="Ma J."/>
        </authorList>
    </citation>
    <scope>NUCLEOTIDE SEQUENCE [LARGE SCALE GENOMIC DNA]</scope>
    <source>
        <strain evidence="4">JCM 17459</strain>
    </source>
</reference>
<sequence length="176" mass="18713">MTVECLADRRAGAAAMTPENFKAVFRNHPAGVAVVTLRGPEGPVGFTATSVASVSAAPPVLAFSLAAASSSRPALERAGSVVVNFLAEDQRDVAEAFARRGVDRFGQVAWSSLPTGEPVLRGVRAWVRGVIEERIPVGDSLLVTVRAALSDRQHGTRPLVYLDRAYHRLGDHSLSE</sequence>
<evidence type="ECO:0000259" key="2">
    <source>
        <dbReference type="SMART" id="SM00903"/>
    </source>
</evidence>